<feature type="transmembrane region" description="Helical" evidence="1">
    <location>
        <begin position="78"/>
        <end position="97"/>
    </location>
</feature>
<accession>A0A2J0Q8A6</accession>
<evidence type="ECO:0000313" key="2">
    <source>
        <dbReference type="EMBL" id="PJE51439.1"/>
    </source>
</evidence>
<name>A0A2J0Q8A6_9BACT</name>
<protein>
    <submittedName>
        <fullName evidence="2">Uncharacterized protein</fullName>
    </submittedName>
</protein>
<dbReference type="AlphaFoldDB" id="A0A2J0Q8A6"/>
<keyword evidence="1" id="KW-0812">Transmembrane</keyword>
<organism evidence="2 3">
    <name type="scientific">Candidatus Yanofskybacteria bacterium CG10_big_fil_rev_8_21_14_0_10_36_16</name>
    <dbReference type="NCBI Taxonomy" id="1975096"/>
    <lineage>
        <taxon>Bacteria</taxon>
        <taxon>Candidatus Yanofskyibacteriota</taxon>
    </lineage>
</organism>
<evidence type="ECO:0000256" key="1">
    <source>
        <dbReference type="SAM" id="Phobius"/>
    </source>
</evidence>
<gene>
    <name evidence="2" type="ORF">COV29_00425</name>
</gene>
<evidence type="ECO:0000313" key="3">
    <source>
        <dbReference type="Proteomes" id="UP000228496"/>
    </source>
</evidence>
<reference evidence="2 3" key="1">
    <citation type="submission" date="2017-09" db="EMBL/GenBank/DDBJ databases">
        <title>Depth-based differentiation of microbial function through sediment-hosted aquifers and enrichment of novel symbionts in the deep terrestrial subsurface.</title>
        <authorList>
            <person name="Probst A.J."/>
            <person name="Ladd B."/>
            <person name="Jarett J.K."/>
            <person name="Geller-Mcgrath D.E."/>
            <person name="Sieber C.M."/>
            <person name="Emerson J.B."/>
            <person name="Anantharaman K."/>
            <person name="Thomas B.C."/>
            <person name="Malmstrom R."/>
            <person name="Stieglmeier M."/>
            <person name="Klingl A."/>
            <person name="Woyke T."/>
            <person name="Ryan C.M."/>
            <person name="Banfield J.F."/>
        </authorList>
    </citation>
    <scope>NUCLEOTIDE SEQUENCE [LARGE SCALE GENOMIC DNA]</scope>
    <source>
        <strain evidence="2">CG10_big_fil_rev_8_21_14_0_10_36_16</strain>
    </source>
</reference>
<proteinExistence type="predicted"/>
<dbReference type="EMBL" id="PCXQ01000002">
    <property type="protein sequence ID" value="PJE51439.1"/>
    <property type="molecule type" value="Genomic_DNA"/>
</dbReference>
<keyword evidence="1" id="KW-0472">Membrane</keyword>
<comment type="caution">
    <text evidence="2">The sequence shown here is derived from an EMBL/GenBank/DDBJ whole genome shotgun (WGS) entry which is preliminary data.</text>
</comment>
<keyword evidence="1" id="KW-1133">Transmembrane helix</keyword>
<dbReference type="Proteomes" id="UP000228496">
    <property type="component" value="Unassembled WGS sequence"/>
</dbReference>
<sequence>MTIVVFLFAMFLMAIAGFDFSGNYLSWPVVWSLWIWVNALDFHSTELNLKKNDNDFDTEGNYLPRIVMKKISNYKVFIKYYKIPFVLIFGILTYFLFTANVLLATSISVFIGALYNYALYFLPNESL</sequence>
<feature type="transmembrane region" description="Helical" evidence="1">
    <location>
        <begin position="103"/>
        <end position="122"/>
    </location>
</feature>